<dbReference type="PaxDb" id="121845-A0A1S3DCV5"/>
<evidence type="ECO:0000256" key="7">
    <source>
        <dbReference type="SAM" id="SignalP"/>
    </source>
</evidence>
<keyword evidence="2" id="KW-0540">Nuclease</keyword>
<feature type="domain" description="DNA/RNA non-specific endonuclease/pyrophosphatase/phosphodiesterase" evidence="9">
    <location>
        <begin position="170"/>
        <end position="368"/>
    </location>
</feature>
<protein>
    <submittedName>
        <fullName evidence="11">Uncharacterized protein LOC103515949</fullName>
    </submittedName>
</protein>
<dbReference type="PANTHER" id="PTHR13966:SF5">
    <property type="entry name" value="ENDONUCLEASE G, MITOCHONDRIAL"/>
    <property type="match status" value="1"/>
</dbReference>
<keyword evidence="5" id="KW-0479">Metal-binding</keyword>
<comment type="similarity">
    <text evidence="1">Belongs to the DNA/RNA non-specific endonuclease family.</text>
</comment>
<evidence type="ECO:0000256" key="2">
    <source>
        <dbReference type="ARBA" id="ARBA00022722"/>
    </source>
</evidence>
<evidence type="ECO:0000313" key="10">
    <source>
        <dbReference type="Proteomes" id="UP000079169"/>
    </source>
</evidence>
<dbReference type="KEGG" id="dci:103515949"/>
<feature type="domain" description="ENPP1-3/EXOG-like endonuclease/phosphodiesterase" evidence="8">
    <location>
        <begin position="171"/>
        <end position="368"/>
    </location>
</feature>
<evidence type="ECO:0000256" key="4">
    <source>
        <dbReference type="PIRSR" id="PIRSR640255-1"/>
    </source>
</evidence>
<dbReference type="InterPro" id="IPR020821">
    <property type="entry name" value="ENPP1-3/EXOG-like_nuc-like"/>
</dbReference>
<accession>A0A1S3DCV5</accession>
<dbReference type="GO" id="GO:0046872">
    <property type="term" value="F:metal ion binding"/>
    <property type="evidence" value="ECO:0007669"/>
    <property type="project" value="UniProtKB-KW"/>
</dbReference>
<feature type="region of interest" description="Disordered" evidence="6">
    <location>
        <begin position="426"/>
        <end position="474"/>
    </location>
</feature>
<feature type="binding site" evidence="5">
    <location>
        <position position="277"/>
    </location>
    <ligand>
        <name>Mg(2+)</name>
        <dbReference type="ChEBI" id="CHEBI:18420"/>
        <note>catalytic</note>
    </ligand>
</feature>
<evidence type="ECO:0000256" key="5">
    <source>
        <dbReference type="PIRSR" id="PIRSR640255-2"/>
    </source>
</evidence>
<dbReference type="InterPro" id="IPR044929">
    <property type="entry name" value="DNA/RNA_non-sp_Endonuclease_sf"/>
</dbReference>
<evidence type="ECO:0000256" key="6">
    <source>
        <dbReference type="SAM" id="MobiDB-lite"/>
    </source>
</evidence>
<evidence type="ECO:0000259" key="9">
    <source>
        <dbReference type="SMART" id="SM00892"/>
    </source>
</evidence>
<dbReference type="Proteomes" id="UP000079169">
    <property type="component" value="Unplaced"/>
</dbReference>
<feature type="active site" description="Proton acceptor" evidence="4">
    <location>
        <position position="246"/>
    </location>
</feature>
<name>A0A1S3DCV5_DIACI</name>
<feature type="signal peptide" evidence="7">
    <location>
        <begin position="1"/>
        <end position="21"/>
    </location>
</feature>
<dbReference type="Gene3D" id="3.40.570.10">
    <property type="entry name" value="Extracellular Endonuclease, subunit A"/>
    <property type="match status" value="1"/>
</dbReference>
<dbReference type="GO" id="GO:0003676">
    <property type="term" value="F:nucleic acid binding"/>
    <property type="evidence" value="ECO:0007669"/>
    <property type="project" value="InterPro"/>
</dbReference>
<dbReference type="InterPro" id="IPR044925">
    <property type="entry name" value="His-Me_finger_sf"/>
</dbReference>
<dbReference type="GeneID" id="103515949"/>
<gene>
    <name evidence="11" type="primary">LOC103515949</name>
</gene>
<reference evidence="11" key="1">
    <citation type="submission" date="2025-08" db="UniProtKB">
        <authorList>
            <consortium name="RefSeq"/>
        </authorList>
    </citation>
    <scope>IDENTIFICATION</scope>
</reference>
<organism evidence="10 11">
    <name type="scientific">Diaphorina citri</name>
    <name type="common">Asian citrus psyllid</name>
    <dbReference type="NCBI Taxonomy" id="121845"/>
    <lineage>
        <taxon>Eukaryota</taxon>
        <taxon>Metazoa</taxon>
        <taxon>Ecdysozoa</taxon>
        <taxon>Arthropoda</taxon>
        <taxon>Hexapoda</taxon>
        <taxon>Insecta</taxon>
        <taxon>Pterygota</taxon>
        <taxon>Neoptera</taxon>
        <taxon>Paraneoptera</taxon>
        <taxon>Hemiptera</taxon>
        <taxon>Sternorrhyncha</taxon>
        <taxon>Psylloidea</taxon>
        <taxon>Psyllidae</taxon>
        <taxon>Diaphorininae</taxon>
        <taxon>Diaphorina</taxon>
    </lineage>
</organism>
<sequence>MMKNAIFLSMMLLSQLKGINTDHCQWTECQNNNSTVTGCDQHNLVEVNQRPCDGGTRFHCCEPPGGSDFAGNRTRRAGNRVCSKPVIKFAIPKTLNLCLNKAVKMLCNYECIPGYEEGMPNMPCREERGQLKWPERGTCSLKTCPQGPFPLIVLETPQVAEYYNPDMGQFVTVYVVLYNKEKKLPVWSVTYLQAVSDKILHRVDNSYNALKPNGRLCYFYQHPCPELKHLQAKNSDYRNTGWDRGHLTPASVARWSLKATRAVNLYINVAPQDPFTNQGPWKDLEEYTESFSRTQSIVVATGLCLKNAQQKTKADGITVPTCFWKMICFKDEQGEEQVIGFMHKNTKVSTIKEQDARIEEVFTARSQDEILKEVGEMMDPWRTSETSIFKSRGIYVPNTVNPANQAILFPLSLLKCARQTNLSAKEKNNWESGLRSKKRKGEPLTNPKGKEPRKEIVGDPQSSQDSECDSGDLNDLELNNLYQEF</sequence>
<evidence type="ECO:0000256" key="1">
    <source>
        <dbReference type="ARBA" id="ARBA00010052"/>
    </source>
</evidence>
<dbReference type="SUPFAM" id="SSF54060">
    <property type="entry name" value="His-Me finger endonucleases"/>
    <property type="match status" value="1"/>
</dbReference>
<proteinExistence type="inferred from homology"/>
<feature type="compositionally biased region" description="Basic and acidic residues" evidence="6">
    <location>
        <begin position="448"/>
        <end position="457"/>
    </location>
</feature>
<dbReference type="RefSeq" id="XP_008479115.2">
    <property type="nucleotide sequence ID" value="XM_008480893.3"/>
</dbReference>
<dbReference type="InterPro" id="IPR040255">
    <property type="entry name" value="Non-specific_endonuclease"/>
</dbReference>
<evidence type="ECO:0000259" key="8">
    <source>
        <dbReference type="SMART" id="SM00477"/>
    </source>
</evidence>
<dbReference type="AlphaFoldDB" id="A0A1S3DCV5"/>
<keyword evidence="7" id="KW-0732">Signal</keyword>
<dbReference type="GO" id="GO:0016787">
    <property type="term" value="F:hydrolase activity"/>
    <property type="evidence" value="ECO:0007669"/>
    <property type="project" value="InterPro"/>
</dbReference>
<dbReference type="SMART" id="SM00477">
    <property type="entry name" value="NUC"/>
    <property type="match status" value="1"/>
</dbReference>
<keyword evidence="3" id="KW-0255">Endonuclease</keyword>
<dbReference type="STRING" id="121845.A0A1S3DCV5"/>
<evidence type="ECO:0000313" key="11">
    <source>
        <dbReference type="RefSeq" id="XP_008479115.2"/>
    </source>
</evidence>
<keyword evidence="3" id="KW-0378">Hydrolase</keyword>
<dbReference type="Pfam" id="PF01223">
    <property type="entry name" value="Endonuclease_NS"/>
    <property type="match status" value="1"/>
</dbReference>
<dbReference type="InterPro" id="IPR001604">
    <property type="entry name" value="Endo_G_ENPP1-like_dom"/>
</dbReference>
<keyword evidence="10" id="KW-1185">Reference proteome</keyword>
<dbReference type="PANTHER" id="PTHR13966">
    <property type="entry name" value="ENDONUCLEASE RELATED"/>
    <property type="match status" value="1"/>
</dbReference>
<dbReference type="GO" id="GO:0004519">
    <property type="term" value="F:endonuclease activity"/>
    <property type="evidence" value="ECO:0007669"/>
    <property type="project" value="UniProtKB-KW"/>
</dbReference>
<dbReference type="SMART" id="SM00892">
    <property type="entry name" value="Endonuclease_NS"/>
    <property type="match status" value="1"/>
</dbReference>
<feature type="chain" id="PRO_5010193350" evidence="7">
    <location>
        <begin position="22"/>
        <end position="485"/>
    </location>
</feature>
<evidence type="ECO:0000256" key="3">
    <source>
        <dbReference type="ARBA" id="ARBA00022759"/>
    </source>
</evidence>